<dbReference type="InterPro" id="IPR036388">
    <property type="entry name" value="WH-like_DNA-bd_sf"/>
</dbReference>
<evidence type="ECO:0000259" key="4">
    <source>
        <dbReference type="PROSITE" id="PS50995"/>
    </source>
</evidence>
<gene>
    <name evidence="5" type="ORF">BHK69_26725</name>
</gene>
<name>A0A1D7U893_9HYPH</name>
<dbReference type="PANTHER" id="PTHR42756">
    <property type="entry name" value="TRANSCRIPTIONAL REGULATOR, MARR"/>
    <property type="match status" value="1"/>
</dbReference>
<sequence length="176" mass="19749">MADLDHVERLRGHWARELPDLDTTPMAVLGRAYRLSNLIRPGIERCFARFGLDRGEFDVLCTLRRSGAPYRLTPTDLYRSLMISSGGLTHRLVRLEKAGLIRREKALEDGRSLLVMLTEEGVRQVEDAFRADMANEMRFLEGIAPDRRAALAELLKELLLSIEAHAPPEDAGPGAD</sequence>
<dbReference type="Proteomes" id="UP000094969">
    <property type="component" value="Chromosome"/>
</dbReference>
<organism evidence="5 6">
    <name type="scientific">Bosea vaviloviae</name>
    <dbReference type="NCBI Taxonomy" id="1526658"/>
    <lineage>
        <taxon>Bacteria</taxon>
        <taxon>Pseudomonadati</taxon>
        <taxon>Pseudomonadota</taxon>
        <taxon>Alphaproteobacteria</taxon>
        <taxon>Hyphomicrobiales</taxon>
        <taxon>Boseaceae</taxon>
        <taxon>Bosea</taxon>
    </lineage>
</organism>
<keyword evidence="6" id="KW-1185">Reference proteome</keyword>
<evidence type="ECO:0000313" key="6">
    <source>
        <dbReference type="Proteomes" id="UP000094969"/>
    </source>
</evidence>
<dbReference type="SUPFAM" id="SSF46785">
    <property type="entry name" value="Winged helix' DNA-binding domain"/>
    <property type="match status" value="1"/>
</dbReference>
<dbReference type="PROSITE" id="PS50995">
    <property type="entry name" value="HTH_MARR_2"/>
    <property type="match status" value="1"/>
</dbReference>
<proteinExistence type="predicted"/>
<dbReference type="Pfam" id="PF01047">
    <property type="entry name" value="MarR"/>
    <property type="match status" value="1"/>
</dbReference>
<dbReference type="EMBL" id="CP017147">
    <property type="protein sequence ID" value="AOO83559.1"/>
    <property type="molecule type" value="Genomic_DNA"/>
</dbReference>
<dbReference type="InterPro" id="IPR036390">
    <property type="entry name" value="WH_DNA-bd_sf"/>
</dbReference>
<evidence type="ECO:0000256" key="1">
    <source>
        <dbReference type="ARBA" id="ARBA00023015"/>
    </source>
</evidence>
<dbReference type="KEGG" id="bvv:BHK69_26725"/>
<protein>
    <submittedName>
        <fullName evidence="5">MarR family transcriptional regulator</fullName>
    </submittedName>
</protein>
<dbReference type="InterPro" id="IPR000835">
    <property type="entry name" value="HTH_MarR-typ"/>
</dbReference>
<dbReference type="Gene3D" id="1.10.10.10">
    <property type="entry name" value="Winged helix-like DNA-binding domain superfamily/Winged helix DNA-binding domain"/>
    <property type="match status" value="1"/>
</dbReference>
<keyword evidence="3" id="KW-0804">Transcription</keyword>
<keyword evidence="1" id="KW-0805">Transcription regulation</keyword>
<dbReference type="GO" id="GO:0003677">
    <property type="term" value="F:DNA binding"/>
    <property type="evidence" value="ECO:0007669"/>
    <property type="project" value="UniProtKB-KW"/>
</dbReference>
<evidence type="ECO:0000313" key="5">
    <source>
        <dbReference type="EMBL" id="AOO83559.1"/>
    </source>
</evidence>
<accession>A0A1D7U893</accession>
<evidence type="ECO:0000256" key="3">
    <source>
        <dbReference type="ARBA" id="ARBA00023163"/>
    </source>
</evidence>
<dbReference type="AlphaFoldDB" id="A0A1D7U893"/>
<dbReference type="SMART" id="SM00347">
    <property type="entry name" value="HTH_MARR"/>
    <property type="match status" value="1"/>
</dbReference>
<evidence type="ECO:0000256" key="2">
    <source>
        <dbReference type="ARBA" id="ARBA00023125"/>
    </source>
</evidence>
<dbReference type="STRING" id="1526658.BHK69_26725"/>
<dbReference type="PANTHER" id="PTHR42756:SF1">
    <property type="entry name" value="TRANSCRIPTIONAL REPRESSOR OF EMRAB OPERON"/>
    <property type="match status" value="1"/>
</dbReference>
<reference evidence="5 6" key="1">
    <citation type="journal article" date="2015" name="Antonie Van Leeuwenhoek">
        <title>Bosea vaviloviae sp. nov., a new species of slow-growing rhizobia isolated from nodules of the relict species Vavilovia formosa (Stev.) Fed.</title>
        <authorList>
            <person name="Safronova V.I."/>
            <person name="Kuznetsova I.G."/>
            <person name="Sazanova A.L."/>
            <person name="Kimeklis A.K."/>
            <person name="Belimov A.A."/>
            <person name="Andronov E.E."/>
            <person name="Pinaev A.G."/>
            <person name="Chizhevskaya E.P."/>
            <person name="Pukhaev A.R."/>
            <person name="Popov K.P."/>
            <person name="Willems A."/>
            <person name="Tikhonovich I.A."/>
        </authorList>
    </citation>
    <scope>NUCLEOTIDE SEQUENCE [LARGE SCALE GENOMIC DNA]</scope>
    <source>
        <strain evidence="5 6">Vaf18</strain>
    </source>
</reference>
<dbReference type="GO" id="GO:0003700">
    <property type="term" value="F:DNA-binding transcription factor activity"/>
    <property type="evidence" value="ECO:0007669"/>
    <property type="project" value="InterPro"/>
</dbReference>
<dbReference type="PRINTS" id="PR00598">
    <property type="entry name" value="HTHMARR"/>
</dbReference>
<feature type="domain" description="HTH marR-type" evidence="4">
    <location>
        <begin position="22"/>
        <end position="160"/>
    </location>
</feature>
<keyword evidence="2" id="KW-0238">DNA-binding</keyword>